<dbReference type="Proteomes" id="UP000219621">
    <property type="component" value="Unassembled WGS sequence"/>
</dbReference>
<dbReference type="EMBL" id="OCNJ01000011">
    <property type="protein sequence ID" value="SOE00032.1"/>
    <property type="molecule type" value="Genomic_DNA"/>
</dbReference>
<keyword evidence="7 10" id="KW-0472">Membrane</keyword>
<dbReference type="PANTHER" id="PTHR30487:SF0">
    <property type="entry name" value="PREPILIN LEADER PEPTIDASE_N-METHYLTRANSFERASE-RELATED"/>
    <property type="match status" value="1"/>
</dbReference>
<evidence type="ECO:0000313" key="13">
    <source>
        <dbReference type="EMBL" id="SOE00032.1"/>
    </source>
</evidence>
<keyword evidence="9" id="KW-0645">Protease</keyword>
<keyword evidence="6 10" id="KW-1133">Transmembrane helix</keyword>
<feature type="transmembrane region" description="Helical" evidence="10">
    <location>
        <begin position="197"/>
        <end position="217"/>
    </location>
</feature>
<name>A0A286GX22_9PROT</name>
<evidence type="ECO:0000313" key="14">
    <source>
        <dbReference type="Proteomes" id="UP000219621"/>
    </source>
</evidence>
<evidence type="ECO:0000256" key="5">
    <source>
        <dbReference type="ARBA" id="ARBA00022692"/>
    </source>
</evidence>
<gene>
    <name evidence="13" type="ORF">SAMN05421508_11147</name>
</gene>
<reference evidence="13 14" key="1">
    <citation type="submission" date="2017-09" db="EMBL/GenBank/DDBJ databases">
        <authorList>
            <person name="Ehlers B."/>
            <person name="Leendertz F.H."/>
        </authorList>
    </citation>
    <scope>NUCLEOTIDE SEQUENCE [LARGE SCALE GENOMIC DNA]</scope>
    <source>
        <strain evidence="13 14">USBA 140</strain>
    </source>
</reference>
<comment type="catalytic activity">
    <reaction evidence="9">
        <text>Typically cleaves a -Gly-|-Phe- bond to release an N-terminal, basic peptide of 5-8 residues from type IV prepilin, and then N-methylates the new N-terminal amino group, the methyl donor being S-adenosyl-L-methionine.</text>
        <dbReference type="EC" id="3.4.23.43"/>
    </reaction>
</comment>
<dbReference type="EC" id="3.4.23.43" evidence="9"/>
<feature type="domain" description="Prepilin type IV endopeptidase peptidase" evidence="11">
    <location>
        <begin position="105"/>
        <end position="213"/>
    </location>
</feature>
<evidence type="ECO:0000256" key="1">
    <source>
        <dbReference type="ARBA" id="ARBA00004429"/>
    </source>
</evidence>
<keyword evidence="3" id="KW-1003">Cell membrane</keyword>
<evidence type="ECO:0000256" key="4">
    <source>
        <dbReference type="ARBA" id="ARBA00022519"/>
    </source>
</evidence>
<evidence type="ECO:0000256" key="6">
    <source>
        <dbReference type="ARBA" id="ARBA00022989"/>
    </source>
</evidence>
<protein>
    <recommendedName>
        <fullName evidence="9">Prepilin leader peptidase/N-methyltransferase</fullName>
        <ecNumber evidence="9">2.1.1.-</ecNumber>
        <ecNumber evidence="9">3.4.23.43</ecNumber>
    </recommendedName>
</protein>
<evidence type="ECO:0000256" key="2">
    <source>
        <dbReference type="ARBA" id="ARBA00005801"/>
    </source>
</evidence>
<comment type="similarity">
    <text evidence="2 8">Belongs to the peptidase A24 family.</text>
</comment>
<keyword evidence="9" id="KW-0489">Methyltransferase</keyword>
<dbReference type="GO" id="GO:0008168">
    <property type="term" value="F:methyltransferase activity"/>
    <property type="evidence" value="ECO:0007669"/>
    <property type="project" value="UniProtKB-KW"/>
</dbReference>
<dbReference type="InterPro" id="IPR014032">
    <property type="entry name" value="Peptidase_A24A_bac"/>
</dbReference>
<feature type="transmembrane region" description="Helical" evidence="10">
    <location>
        <begin position="229"/>
        <end position="248"/>
    </location>
</feature>
<dbReference type="RefSeq" id="WP_097281033.1">
    <property type="nucleotide sequence ID" value="NZ_OCNJ01000011.1"/>
</dbReference>
<dbReference type="AlphaFoldDB" id="A0A286GX22"/>
<comment type="subcellular location">
    <subcellularLocation>
        <location evidence="1">Cell inner membrane</location>
        <topology evidence="1">Multi-pass membrane protein</topology>
    </subcellularLocation>
    <subcellularLocation>
        <location evidence="9">Cell membrane</location>
        <topology evidence="9">Multi-pass membrane protein</topology>
    </subcellularLocation>
</comment>
<dbReference type="InterPro" id="IPR010627">
    <property type="entry name" value="Prepilin_pept_A24_N"/>
</dbReference>
<dbReference type="GO" id="GO:0032259">
    <property type="term" value="P:methylation"/>
    <property type="evidence" value="ECO:0007669"/>
    <property type="project" value="UniProtKB-KW"/>
</dbReference>
<dbReference type="PANTHER" id="PTHR30487">
    <property type="entry name" value="TYPE 4 PREPILIN-LIKE PROTEINS LEADER PEPTIDE-PROCESSING ENZYME"/>
    <property type="match status" value="1"/>
</dbReference>
<accession>A0A286GX22</accession>
<evidence type="ECO:0000259" key="11">
    <source>
        <dbReference type="Pfam" id="PF01478"/>
    </source>
</evidence>
<evidence type="ECO:0000256" key="9">
    <source>
        <dbReference type="RuleBase" id="RU003794"/>
    </source>
</evidence>
<dbReference type="GO" id="GO:0004190">
    <property type="term" value="F:aspartic-type endopeptidase activity"/>
    <property type="evidence" value="ECO:0007669"/>
    <property type="project" value="UniProtKB-EC"/>
</dbReference>
<organism evidence="13 14">
    <name type="scientific">Caenispirillum bisanense</name>
    <dbReference type="NCBI Taxonomy" id="414052"/>
    <lineage>
        <taxon>Bacteria</taxon>
        <taxon>Pseudomonadati</taxon>
        <taxon>Pseudomonadota</taxon>
        <taxon>Alphaproteobacteria</taxon>
        <taxon>Rhodospirillales</taxon>
        <taxon>Novispirillaceae</taxon>
        <taxon>Caenispirillum</taxon>
    </lineage>
</organism>
<dbReference type="Pfam" id="PF06750">
    <property type="entry name" value="A24_N_bact"/>
    <property type="match status" value="1"/>
</dbReference>
<dbReference type="PRINTS" id="PR00864">
    <property type="entry name" value="PREPILNPTASE"/>
</dbReference>
<proteinExistence type="inferred from homology"/>
<keyword evidence="5 9" id="KW-0812">Transmembrane</keyword>
<dbReference type="EC" id="2.1.1.-" evidence="9"/>
<keyword evidence="4" id="KW-0997">Cell inner membrane</keyword>
<evidence type="ECO:0000256" key="10">
    <source>
        <dbReference type="SAM" id="Phobius"/>
    </source>
</evidence>
<feature type="transmembrane region" description="Helical" evidence="10">
    <location>
        <begin position="148"/>
        <end position="168"/>
    </location>
</feature>
<evidence type="ECO:0000259" key="12">
    <source>
        <dbReference type="Pfam" id="PF06750"/>
    </source>
</evidence>
<feature type="domain" description="Prepilin peptidase A24 N-terminal" evidence="12">
    <location>
        <begin position="11"/>
        <end position="92"/>
    </location>
</feature>
<feature type="transmembrane region" description="Helical" evidence="10">
    <location>
        <begin position="72"/>
        <end position="92"/>
    </location>
</feature>
<dbReference type="Pfam" id="PF01478">
    <property type="entry name" value="Peptidase_A24"/>
    <property type="match status" value="1"/>
</dbReference>
<feature type="transmembrane region" description="Helical" evidence="10">
    <location>
        <begin position="98"/>
        <end position="117"/>
    </location>
</feature>
<dbReference type="GO" id="GO:0005886">
    <property type="term" value="C:plasma membrane"/>
    <property type="evidence" value="ECO:0007669"/>
    <property type="project" value="UniProtKB-SubCell"/>
</dbReference>
<keyword evidence="14" id="KW-1185">Reference proteome</keyword>
<evidence type="ECO:0000256" key="8">
    <source>
        <dbReference type="RuleBase" id="RU003793"/>
    </source>
</evidence>
<dbReference type="InterPro" id="IPR050882">
    <property type="entry name" value="Prepilin_peptidase/N-MTase"/>
</dbReference>
<dbReference type="InterPro" id="IPR000045">
    <property type="entry name" value="Prepilin_IV_endopep_pep"/>
</dbReference>
<keyword evidence="9" id="KW-0511">Multifunctional enzyme</keyword>
<dbReference type="GO" id="GO:0006465">
    <property type="term" value="P:signal peptide processing"/>
    <property type="evidence" value="ECO:0007669"/>
    <property type="project" value="TreeGrafter"/>
</dbReference>
<sequence>MGIEDFLLAALLGLIGGSFASAVSYRLPRGLPIGAARSACTSCGAPLGPLDLVPVLSWTLRRGRCGHCGASVSWRYPLIEVATAAAFVLVLWAEEGHWLPAALLMVIAVILMTAAVIDLEFGILPDKLHIAAAPFALAYRWLLDGTPWPALIGAAAGYAAGLALLYGFKLVTGREGLGRGDVKFLAVAGLLLQPEQWVAFPLIAGVAGVVTGLLWRASGRGVEFPFGPALIGALFVCLLLPGNTLGALGN</sequence>
<dbReference type="Gene3D" id="1.20.120.1220">
    <property type="match status" value="1"/>
</dbReference>
<keyword evidence="9" id="KW-0808">Transferase</keyword>
<evidence type="ECO:0000256" key="3">
    <source>
        <dbReference type="ARBA" id="ARBA00022475"/>
    </source>
</evidence>
<comment type="function">
    <text evidence="9">Plays an essential role in type IV pili and type II pseudopili formation by proteolytically removing the leader sequence from substrate proteins and subsequently monomethylating the alpha-amino group of the newly exposed N-terminal phenylalanine.</text>
</comment>
<evidence type="ECO:0000256" key="7">
    <source>
        <dbReference type="ARBA" id="ARBA00023136"/>
    </source>
</evidence>
<keyword evidence="9" id="KW-0378">Hydrolase</keyword>